<evidence type="ECO:0000313" key="8">
    <source>
        <dbReference type="EMBL" id="OBS10679.1"/>
    </source>
</evidence>
<feature type="transmembrane region" description="Helical" evidence="6">
    <location>
        <begin position="12"/>
        <end position="31"/>
    </location>
</feature>
<evidence type="ECO:0000256" key="6">
    <source>
        <dbReference type="SAM" id="Phobius"/>
    </source>
</evidence>
<organism evidence="8 9">
    <name type="scientific">Acidihalobacter prosperus</name>
    <dbReference type="NCBI Taxonomy" id="160660"/>
    <lineage>
        <taxon>Bacteria</taxon>
        <taxon>Pseudomonadati</taxon>
        <taxon>Pseudomonadota</taxon>
        <taxon>Gammaproteobacteria</taxon>
        <taxon>Chromatiales</taxon>
        <taxon>Ectothiorhodospiraceae</taxon>
        <taxon>Acidihalobacter</taxon>
    </lineage>
</organism>
<dbReference type="PANTHER" id="PTHR42709:SF6">
    <property type="entry name" value="UNDECAPRENYL PHOSPHATE TRANSPORTER A"/>
    <property type="match status" value="1"/>
</dbReference>
<dbReference type="Proteomes" id="UP000029273">
    <property type="component" value="Unassembled WGS sequence"/>
</dbReference>
<dbReference type="Pfam" id="PF09335">
    <property type="entry name" value="VTT_dom"/>
    <property type="match status" value="1"/>
</dbReference>
<comment type="caution">
    <text evidence="8">The sequence shown here is derived from an EMBL/GenBank/DDBJ whole genome shotgun (WGS) entry which is preliminary data.</text>
</comment>
<dbReference type="InterPro" id="IPR051311">
    <property type="entry name" value="DedA_domain"/>
</dbReference>
<name>A0A1A6C806_9GAMM</name>
<feature type="domain" description="VTT" evidence="7">
    <location>
        <begin position="58"/>
        <end position="178"/>
    </location>
</feature>
<evidence type="ECO:0000256" key="3">
    <source>
        <dbReference type="ARBA" id="ARBA00022692"/>
    </source>
</evidence>
<keyword evidence="9" id="KW-1185">Reference proteome</keyword>
<protein>
    <recommendedName>
        <fullName evidence="7">VTT domain-containing protein</fullName>
    </recommendedName>
</protein>
<evidence type="ECO:0000256" key="4">
    <source>
        <dbReference type="ARBA" id="ARBA00022989"/>
    </source>
</evidence>
<dbReference type="PANTHER" id="PTHR42709">
    <property type="entry name" value="ALKALINE PHOSPHATASE LIKE PROTEIN"/>
    <property type="match status" value="1"/>
</dbReference>
<keyword evidence="3 6" id="KW-0812">Transmembrane</keyword>
<dbReference type="InterPro" id="IPR032816">
    <property type="entry name" value="VTT_dom"/>
</dbReference>
<evidence type="ECO:0000256" key="2">
    <source>
        <dbReference type="ARBA" id="ARBA00022475"/>
    </source>
</evidence>
<dbReference type="AlphaFoldDB" id="A0A1A6C806"/>
<reference evidence="8 9" key="1">
    <citation type="journal article" date="2014" name="Genome Announc.">
        <title>Draft Genome Sequence of the Iron-Oxidizing, Acidophilic, and Halotolerant 'Thiobacillus prosperus' Type Strain DSM 5130.</title>
        <authorList>
            <person name="Ossandon F.J."/>
            <person name="Cardenas J.P."/>
            <person name="Corbett M."/>
            <person name="Quatrini R."/>
            <person name="Holmes D.S."/>
            <person name="Watkin E."/>
        </authorList>
    </citation>
    <scope>NUCLEOTIDE SEQUENCE [LARGE SCALE GENOMIC DNA]</scope>
    <source>
        <strain evidence="8 9">DSM 5130</strain>
    </source>
</reference>
<evidence type="ECO:0000259" key="7">
    <source>
        <dbReference type="Pfam" id="PF09335"/>
    </source>
</evidence>
<proteinExistence type="predicted"/>
<keyword evidence="2" id="KW-1003">Cell membrane</keyword>
<keyword evidence="5 6" id="KW-0472">Membrane</keyword>
<evidence type="ECO:0000313" key="9">
    <source>
        <dbReference type="Proteomes" id="UP000029273"/>
    </source>
</evidence>
<accession>A0A1A6C806</accession>
<feature type="transmembrane region" description="Helical" evidence="6">
    <location>
        <begin position="163"/>
        <end position="186"/>
    </location>
</feature>
<feature type="transmembrane region" description="Helical" evidence="6">
    <location>
        <begin position="38"/>
        <end position="58"/>
    </location>
</feature>
<keyword evidence="4 6" id="KW-1133">Transmembrane helix</keyword>
<gene>
    <name evidence="8" type="ORF">Thpro_020395</name>
</gene>
<dbReference type="EMBL" id="JQSG02000001">
    <property type="protein sequence ID" value="OBS10679.1"/>
    <property type="molecule type" value="Genomic_DNA"/>
</dbReference>
<evidence type="ECO:0000256" key="5">
    <source>
        <dbReference type="ARBA" id="ARBA00023136"/>
    </source>
</evidence>
<evidence type="ECO:0000256" key="1">
    <source>
        <dbReference type="ARBA" id="ARBA00004651"/>
    </source>
</evidence>
<dbReference type="GO" id="GO:0005886">
    <property type="term" value="C:plasma membrane"/>
    <property type="evidence" value="ECO:0007669"/>
    <property type="project" value="UniProtKB-SubCell"/>
</dbReference>
<comment type="subcellular location">
    <subcellularLocation>
        <location evidence="1">Cell membrane</location>
        <topology evidence="1">Multi-pass membrane protein</topology>
    </subcellularLocation>
</comment>
<feature type="transmembrane region" description="Helical" evidence="6">
    <location>
        <begin position="78"/>
        <end position="99"/>
    </location>
</feature>
<sequence>MTPDHPMPTGQRMHAIVHFFIQYIHPLIQAVAPVLHEYGLVALVGILFIENMGLVFAPGESMVVAAGFLAGRGVLPPLPSAVAAIIATTLGSYLAWWLGDRYGHPFVIRYGRFVGVTPPRWEKAHRFFTRFGPAVVAGGRFVVPLRQLQGYVAGSAEMRFRSFALWSSLGAIVWVISWGGLAFWLADQIPVGH</sequence>